<protein>
    <recommendedName>
        <fullName evidence="1">C2H2-type domain-containing protein</fullName>
    </recommendedName>
</protein>
<dbReference type="EMBL" id="PYHS01000004">
    <property type="protein sequence ID" value="PSR64264.1"/>
    <property type="molecule type" value="Genomic_DNA"/>
</dbReference>
<organism evidence="2 3">
    <name type="scientific">Nocardia nova</name>
    <dbReference type="NCBI Taxonomy" id="37330"/>
    <lineage>
        <taxon>Bacteria</taxon>
        <taxon>Bacillati</taxon>
        <taxon>Actinomycetota</taxon>
        <taxon>Actinomycetes</taxon>
        <taxon>Mycobacteriales</taxon>
        <taxon>Nocardiaceae</taxon>
        <taxon>Nocardia</taxon>
    </lineage>
</organism>
<dbReference type="PROSITE" id="PS50157">
    <property type="entry name" value="ZINC_FINGER_C2H2_2"/>
    <property type="match status" value="1"/>
</dbReference>
<reference evidence="2 3" key="1">
    <citation type="submission" date="2018-02" db="EMBL/GenBank/DDBJ databases">
        <title>8 Nocardia nova and 1 Nocardia cyriacigeorgica strain used for evolution to TMP-SMX.</title>
        <authorList>
            <person name="Mehta H."/>
            <person name="Weng J."/>
            <person name="Shamoo Y."/>
        </authorList>
    </citation>
    <scope>NUCLEOTIDE SEQUENCE [LARGE SCALE GENOMIC DNA]</scope>
    <source>
        <strain evidence="2 3">ATCC 33727</strain>
    </source>
</reference>
<accession>A0A2T2Z928</accession>
<sequence>MAHWSSGYADFHEELYAPPPSPPPPPRLPCSDCGAEFGSLDALREHIFAEHPVARPVLLYRGRVCGDSRILVQRHTEPADWVVTHCTWAEVGGGRIALDELGDRLSRALGIVEVEVGNDRASRIHEFDFAIASEHDLHGVDSALGALIADGDITSSSISAFYERTMQFDTARNYAGGISEYLYWLAYRRTPAVHSQAARHHEKLNRAAHLLVDVNRPAALAITSLISFHFNHFGEAANRALSSRLRAVAARLDRMLAAATGPADFERITGRLVHLEQLLMDELTASLVELCSQPLDVSSRETVASFDYRGLETYDRLKALLLITEHHLATRDPRAARLVRETGQNGVPEHWVNSRSDLIASEGSSW</sequence>
<evidence type="ECO:0000313" key="3">
    <source>
        <dbReference type="Proteomes" id="UP000241647"/>
    </source>
</evidence>
<dbReference type="PROSITE" id="PS00028">
    <property type="entry name" value="ZINC_FINGER_C2H2_1"/>
    <property type="match status" value="1"/>
</dbReference>
<dbReference type="Proteomes" id="UP000241647">
    <property type="component" value="Unassembled WGS sequence"/>
</dbReference>
<dbReference type="AlphaFoldDB" id="A0A2T2Z928"/>
<evidence type="ECO:0000313" key="2">
    <source>
        <dbReference type="EMBL" id="PSR64264.1"/>
    </source>
</evidence>
<gene>
    <name evidence="2" type="ORF">C8259_10825</name>
</gene>
<comment type="caution">
    <text evidence="2">The sequence shown here is derived from an EMBL/GenBank/DDBJ whole genome shotgun (WGS) entry which is preliminary data.</text>
</comment>
<dbReference type="InterPro" id="IPR013087">
    <property type="entry name" value="Znf_C2H2_type"/>
</dbReference>
<feature type="domain" description="C2H2-type" evidence="1">
    <location>
        <begin position="28"/>
        <end position="56"/>
    </location>
</feature>
<name>A0A2T2Z928_9NOCA</name>
<proteinExistence type="predicted"/>
<evidence type="ECO:0000259" key="1">
    <source>
        <dbReference type="PROSITE" id="PS50157"/>
    </source>
</evidence>